<keyword evidence="8" id="KW-0472">Membrane</keyword>
<dbReference type="Proteomes" id="UP001210925">
    <property type="component" value="Unassembled WGS sequence"/>
</dbReference>
<dbReference type="InterPro" id="IPR045299">
    <property type="entry name" value="Complex1_LYR_NDUFA6_LYRM6"/>
</dbReference>
<proteinExistence type="inferred from homology"/>
<dbReference type="GO" id="GO:0045271">
    <property type="term" value="C:respiratory chain complex I"/>
    <property type="evidence" value="ECO:0007669"/>
    <property type="project" value="InterPro"/>
</dbReference>
<dbReference type="AlphaFoldDB" id="A0AAD5UCQ3"/>
<dbReference type="GO" id="GO:0006979">
    <property type="term" value="P:response to oxidative stress"/>
    <property type="evidence" value="ECO:0007669"/>
    <property type="project" value="TreeGrafter"/>
</dbReference>
<dbReference type="CDD" id="cd20266">
    <property type="entry name" value="Complex1_LYR_NDUFA6_LYRM6"/>
    <property type="match status" value="1"/>
</dbReference>
<accession>A0AAD5UCQ3</accession>
<keyword evidence="4" id="KW-0679">Respiratory chain</keyword>
<keyword evidence="11" id="KW-1185">Reference proteome</keyword>
<dbReference type="EMBL" id="JADGKB010000088">
    <property type="protein sequence ID" value="KAJ3254299.1"/>
    <property type="molecule type" value="Genomic_DNA"/>
</dbReference>
<evidence type="ECO:0000313" key="10">
    <source>
        <dbReference type="EMBL" id="KAJ3254299.1"/>
    </source>
</evidence>
<dbReference type="PIRSF" id="PIRSF006643">
    <property type="entry name" value="NDUA6"/>
    <property type="match status" value="1"/>
</dbReference>
<gene>
    <name evidence="10" type="primary">NDUFA6</name>
    <name evidence="10" type="ORF">HK103_007269</name>
</gene>
<dbReference type="PANTHER" id="PTHR12964">
    <property type="entry name" value="NADH-UBIQUINONE OXIDOREDUCTASE B14 SUBUNIT"/>
    <property type="match status" value="1"/>
</dbReference>
<keyword evidence="3" id="KW-0813">Transport</keyword>
<dbReference type="Pfam" id="PF05347">
    <property type="entry name" value="Complex1_LYR"/>
    <property type="match status" value="1"/>
</dbReference>
<comment type="subcellular location">
    <subcellularLocation>
        <location evidence="1">Mitochondrion inner membrane</location>
        <topology evidence="1">Peripheral membrane protein</topology>
        <orientation evidence="1">Matrix side</orientation>
    </subcellularLocation>
</comment>
<comment type="caution">
    <text evidence="10">The sequence shown here is derived from an EMBL/GenBank/DDBJ whole genome shotgun (WGS) entry which is preliminary data.</text>
</comment>
<evidence type="ECO:0000256" key="6">
    <source>
        <dbReference type="ARBA" id="ARBA00022982"/>
    </source>
</evidence>
<evidence type="ECO:0000256" key="5">
    <source>
        <dbReference type="ARBA" id="ARBA00022792"/>
    </source>
</evidence>
<reference evidence="10" key="1">
    <citation type="submission" date="2020-05" db="EMBL/GenBank/DDBJ databases">
        <title>Phylogenomic resolution of chytrid fungi.</title>
        <authorList>
            <person name="Stajich J.E."/>
            <person name="Amses K."/>
            <person name="Simmons R."/>
            <person name="Seto K."/>
            <person name="Myers J."/>
            <person name="Bonds A."/>
            <person name="Quandt C.A."/>
            <person name="Barry K."/>
            <person name="Liu P."/>
            <person name="Grigoriev I."/>
            <person name="Longcore J.E."/>
            <person name="James T.Y."/>
        </authorList>
    </citation>
    <scope>NUCLEOTIDE SEQUENCE</scope>
    <source>
        <strain evidence="10">PLAUS21</strain>
    </source>
</reference>
<feature type="domain" description="Complex 1 LYR protein" evidence="9">
    <location>
        <begin position="23"/>
        <end position="84"/>
    </location>
</feature>
<dbReference type="InterPro" id="IPR016488">
    <property type="entry name" value="NADH_Ub_cplx-1_asu_su-6"/>
</dbReference>
<keyword evidence="5" id="KW-0999">Mitochondrion inner membrane</keyword>
<dbReference type="GO" id="GO:0005743">
    <property type="term" value="C:mitochondrial inner membrane"/>
    <property type="evidence" value="ECO:0007669"/>
    <property type="project" value="UniProtKB-SubCell"/>
</dbReference>
<comment type="similarity">
    <text evidence="2">Belongs to the complex I LYR family.</text>
</comment>
<evidence type="ECO:0000256" key="8">
    <source>
        <dbReference type="ARBA" id="ARBA00023136"/>
    </source>
</evidence>
<name>A0AAD5UCQ3_9FUNG</name>
<organism evidence="10 11">
    <name type="scientific">Boothiomyces macroporosus</name>
    <dbReference type="NCBI Taxonomy" id="261099"/>
    <lineage>
        <taxon>Eukaryota</taxon>
        <taxon>Fungi</taxon>
        <taxon>Fungi incertae sedis</taxon>
        <taxon>Chytridiomycota</taxon>
        <taxon>Chytridiomycota incertae sedis</taxon>
        <taxon>Chytridiomycetes</taxon>
        <taxon>Rhizophydiales</taxon>
        <taxon>Terramycetaceae</taxon>
        <taxon>Boothiomyces</taxon>
    </lineage>
</organism>
<dbReference type="InterPro" id="IPR008011">
    <property type="entry name" value="Complex1_LYR_dom"/>
</dbReference>
<protein>
    <submittedName>
        <fullName evidence="10">NADH dehydrogenase 1 alpha subcomplex subunit 6 ndufa6</fullName>
    </submittedName>
</protein>
<evidence type="ECO:0000256" key="4">
    <source>
        <dbReference type="ARBA" id="ARBA00022660"/>
    </source>
</evidence>
<keyword evidence="7" id="KW-0496">Mitochondrion</keyword>
<evidence type="ECO:0000259" key="9">
    <source>
        <dbReference type="Pfam" id="PF05347"/>
    </source>
</evidence>
<evidence type="ECO:0000256" key="1">
    <source>
        <dbReference type="ARBA" id="ARBA00004443"/>
    </source>
</evidence>
<dbReference type="PANTHER" id="PTHR12964:SF0">
    <property type="entry name" value="NADH DEHYDROGENASE [UBIQUINONE] 1 ALPHA SUBCOMPLEX SUBUNIT 6"/>
    <property type="match status" value="1"/>
</dbReference>
<evidence type="ECO:0000256" key="2">
    <source>
        <dbReference type="ARBA" id="ARBA00009508"/>
    </source>
</evidence>
<evidence type="ECO:0000313" key="11">
    <source>
        <dbReference type="Proteomes" id="UP001210925"/>
    </source>
</evidence>
<evidence type="ECO:0000256" key="7">
    <source>
        <dbReference type="ARBA" id="ARBA00023128"/>
    </source>
</evidence>
<sequence>MSSHFLPSIKTASSVSLADARRRSLGLYKQWLRSAPAIVDIYQLDITSAAIRRRVRQEFETNRYVRDSQVIDILLFKGRVELEETLNHWKQKTHVMRFFPNDEYAQPKPVDFLNKFYDGV</sequence>
<keyword evidence="6" id="KW-0249">Electron transport</keyword>
<evidence type="ECO:0000256" key="3">
    <source>
        <dbReference type="ARBA" id="ARBA00022448"/>
    </source>
</evidence>